<dbReference type="EMBL" id="KD121208">
    <property type="protein sequence ID" value="EMS59427.1"/>
    <property type="molecule type" value="Genomic_DNA"/>
</dbReference>
<organism evidence="1">
    <name type="scientific">Triticum urartu</name>
    <name type="common">Red wild einkorn</name>
    <name type="synonym">Crithodium urartu</name>
    <dbReference type="NCBI Taxonomy" id="4572"/>
    <lineage>
        <taxon>Eukaryota</taxon>
        <taxon>Viridiplantae</taxon>
        <taxon>Streptophyta</taxon>
        <taxon>Embryophyta</taxon>
        <taxon>Tracheophyta</taxon>
        <taxon>Spermatophyta</taxon>
        <taxon>Magnoliopsida</taxon>
        <taxon>Liliopsida</taxon>
        <taxon>Poales</taxon>
        <taxon>Poaceae</taxon>
        <taxon>BOP clade</taxon>
        <taxon>Pooideae</taxon>
        <taxon>Triticodae</taxon>
        <taxon>Triticeae</taxon>
        <taxon>Triticinae</taxon>
        <taxon>Triticum</taxon>
    </lineage>
</organism>
<name>M7ZH60_TRIUA</name>
<protein>
    <submittedName>
        <fullName evidence="1">Uncharacterized protein</fullName>
    </submittedName>
</protein>
<evidence type="ECO:0000313" key="1">
    <source>
        <dbReference type="EMBL" id="EMS59427.1"/>
    </source>
</evidence>
<sequence length="137" mass="15067">MGGGTARTGELVWAGGCPQGGPAWDPASIISAAVREPHWIGEDMVVEPASSATGKWRQRCHGESAVSLRTLRRCLGRRSGDKEVKEDRDVLQEEKKNLESVIVELLKGRHDSKEKLQKIKSILKERGGCMESKYILG</sequence>
<accession>M7ZH60</accession>
<proteinExistence type="predicted"/>
<gene>
    <name evidence="1" type="ORF">TRIUR3_35339</name>
</gene>
<reference evidence="1" key="1">
    <citation type="journal article" date="2013" name="Nature">
        <title>Draft genome of the wheat A-genome progenitor Triticum urartu.</title>
        <authorList>
            <person name="Ling H.Q."/>
            <person name="Zhao S."/>
            <person name="Liu D."/>
            <person name="Wang J."/>
            <person name="Sun H."/>
            <person name="Zhang C."/>
            <person name="Fan H."/>
            <person name="Li D."/>
            <person name="Dong L."/>
            <person name="Tao Y."/>
            <person name="Gao C."/>
            <person name="Wu H."/>
            <person name="Li Y."/>
            <person name="Cui Y."/>
            <person name="Guo X."/>
            <person name="Zheng S."/>
            <person name="Wang B."/>
            <person name="Yu K."/>
            <person name="Liang Q."/>
            <person name="Yang W."/>
            <person name="Lou X."/>
            <person name="Chen J."/>
            <person name="Feng M."/>
            <person name="Jian J."/>
            <person name="Zhang X."/>
            <person name="Luo G."/>
            <person name="Jiang Y."/>
            <person name="Liu J."/>
            <person name="Wang Z."/>
            <person name="Sha Y."/>
            <person name="Zhang B."/>
            <person name="Wu H."/>
            <person name="Tang D."/>
            <person name="Shen Q."/>
            <person name="Xue P."/>
            <person name="Zou S."/>
            <person name="Wang X."/>
            <person name="Liu X."/>
            <person name="Wang F."/>
            <person name="Yang Y."/>
            <person name="An X."/>
            <person name="Dong Z."/>
            <person name="Zhang K."/>
            <person name="Zhang X."/>
            <person name="Luo M.C."/>
            <person name="Dvorak J."/>
            <person name="Tong Y."/>
            <person name="Wang J."/>
            <person name="Yang H."/>
            <person name="Li Z."/>
            <person name="Wang D."/>
            <person name="Zhang A."/>
            <person name="Wang J."/>
        </authorList>
    </citation>
    <scope>NUCLEOTIDE SEQUENCE</scope>
</reference>
<dbReference type="AlphaFoldDB" id="M7ZH60"/>